<evidence type="ECO:0000256" key="1">
    <source>
        <dbReference type="ARBA" id="ARBA00006817"/>
    </source>
</evidence>
<proteinExistence type="inferred from homology"/>
<dbReference type="EMBL" id="LAIR01000002">
    <property type="protein sequence ID" value="KNX37118.1"/>
    <property type="molecule type" value="Genomic_DNA"/>
</dbReference>
<feature type="domain" description="Activator of Hsp90 ATPase homologue 1/2-like C-terminal" evidence="2">
    <location>
        <begin position="15"/>
        <end position="128"/>
    </location>
</feature>
<dbReference type="RefSeq" id="WP_050669442.1">
    <property type="nucleotide sequence ID" value="NZ_LAIR01000002.1"/>
</dbReference>
<dbReference type="Proteomes" id="UP000037397">
    <property type="component" value="Unassembled WGS sequence"/>
</dbReference>
<dbReference type="InterPro" id="IPR013538">
    <property type="entry name" value="ASHA1/2-like_C"/>
</dbReference>
<sequence length="147" mass="16728">MPAEDVVLSYDLPAPARQAFYLYVDRIGQWWPGAFTSDPATYEGVVVQPRVGGRVIARYRGYDDEWGVVRRIEPGHLLEHTFSFAHASGVPSVVRVQMLDHDTGCRMTLRHGGWTRDNSTDRHRFNDWPLILSGYVDLVRSAVSRRA</sequence>
<comment type="similarity">
    <text evidence="1">Belongs to the AHA1 family.</text>
</comment>
<reference evidence="4" key="1">
    <citation type="submission" date="2015-03" db="EMBL/GenBank/DDBJ databases">
        <title>Luteipulveratus halotolerans sp. nov., a novel actinobacterium (Dermacoccaceae) from Sarawak, Malaysia.</title>
        <authorList>
            <person name="Juboi H."/>
            <person name="Basik A."/>
            <person name="Shamsul S.S."/>
            <person name="Arnold P."/>
            <person name="Schmitt E.K."/>
            <person name="Sanglier J.-J."/>
            <person name="Yeo T."/>
        </authorList>
    </citation>
    <scope>NUCLEOTIDE SEQUENCE [LARGE SCALE GENOMIC DNA]</scope>
    <source>
        <strain evidence="4">C296001</strain>
    </source>
</reference>
<dbReference type="Pfam" id="PF08327">
    <property type="entry name" value="AHSA1"/>
    <property type="match status" value="1"/>
</dbReference>
<dbReference type="STRING" id="1631356.VV01_08110"/>
<organism evidence="3 4">
    <name type="scientific">Luteipulveratus halotolerans</name>
    <dbReference type="NCBI Taxonomy" id="1631356"/>
    <lineage>
        <taxon>Bacteria</taxon>
        <taxon>Bacillati</taxon>
        <taxon>Actinomycetota</taxon>
        <taxon>Actinomycetes</taxon>
        <taxon>Micrococcales</taxon>
        <taxon>Dermacoccaceae</taxon>
        <taxon>Luteipulveratus</taxon>
    </lineage>
</organism>
<dbReference type="OrthoDB" id="268331at2"/>
<dbReference type="AlphaFoldDB" id="A0A0L6CHY4"/>
<evidence type="ECO:0000313" key="4">
    <source>
        <dbReference type="Proteomes" id="UP000037397"/>
    </source>
</evidence>
<evidence type="ECO:0000313" key="3">
    <source>
        <dbReference type="EMBL" id="KNX37118.1"/>
    </source>
</evidence>
<accession>A0A0L6CHY4</accession>
<protein>
    <recommendedName>
        <fullName evidence="2">Activator of Hsp90 ATPase homologue 1/2-like C-terminal domain-containing protein</fullName>
    </recommendedName>
</protein>
<keyword evidence="4" id="KW-1185">Reference proteome</keyword>
<dbReference type="SUPFAM" id="SSF55961">
    <property type="entry name" value="Bet v1-like"/>
    <property type="match status" value="1"/>
</dbReference>
<evidence type="ECO:0000259" key="2">
    <source>
        <dbReference type="Pfam" id="PF08327"/>
    </source>
</evidence>
<name>A0A0L6CHY4_9MICO</name>
<dbReference type="InterPro" id="IPR023393">
    <property type="entry name" value="START-like_dom_sf"/>
</dbReference>
<dbReference type="Gene3D" id="3.30.530.20">
    <property type="match status" value="1"/>
</dbReference>
<gene>
    <name evidence="3" type="ORF">VV01_08110</name>
</gene>
<comment type="caution">
    <text evidence="3">The sequence shown here is derived from an EMBL/GenBank/DDBJ whole genome shotgun (WGS) entry which is preliminary data.</text>
</comment>